<dbReference type="GO" id="GO:0010508">
    <property type="term" value="P:positive regulation of autophagy"/>
    <property type="evidence" value="ECO:0007669"/>
    <property type="project" value="TreeGrafter"/>
</dbReference>
<feature type="region of interest" description="Disordered" evidence="3">
    <location>
        <begin position="587"/>
        <end position="711"/>
    </location>
</feature>
<comment type="caution">
    <text evidence="6">The sequence shown here is derived from an EMBL/GenBank/DDBJ whole genome shotgun (WGS) entry which is preliminary data.</text>
</comment>
<sequence length="808" mass="91906">MADTLLCVLLVSSSAKGSNLIYHWPPSCKPTPRLARPLPTNDFPGAFADNPWRAANSPDNLAEDPSWDQSAPAPEDLSEYYWERPSARRDRAASFSHPTASHPTSRRASPSKDDNVDREGSHLGGPSDEYDTLLGYSAEFLAQILCPQRSMCHQKFELIVDDLAFIGHPVCADPDGLWRFKAKKAVRGRGSKKGQSPQDDEKSLTPDKPDIRGEERNDGSLGRSGRMVSSDSGGMQTFHFVIVLDLPDPSSSSSGNISKYFDTVYEQIAFNVTAVLYQEQITSGYVDKECDALSSLREDFANRGESYADFMYEALKISTIAPAMKTLYESIKENSIARITLHDLPLELQLPPFLDSLLQADEDGYCEEDIVDEDSEPNAWGPELSFAWRLPALTPWKALLRLDDEDDGQGYQLYMQLRTAQLHPEERELAEQLLKFLELASVNLSLADMASLLDWHLEAQVYPVVRWLVMHRRAKVVDVVHSSLKTVFSVPQKFPSKLATLSEEFSKRFAASGVPPLPKLLAMISTATHKTTANHFYATVVQSKDFIPLYLDVVLWMLKRDLLIRLHLRIRIIATEELKKHVRQTWEQHIARKRSRSRTHCKSRRRGSEGGRKGGRKGDNSDEKVVPDFENASDSSPVEYWVSLSPKTARKRARQPADGHDKEEEEEHDKVEDRDEGDDEDEDEDEDEDRGHLDREKRDKEDVDEELLSSSTDEAKWAEYYKDGVENDNIPSMIGDPARATPLERRWLAGMSEGKEPHIVRRFERIHQYFDGKCSDDEILYRAEISRKQLREVLHHYDEYLQTFLHPS</sequence>
<protein>
    <recommendedName>
        <fullName evidence="2">Nitrogen permease regulator 3</fullName>
    </recommendedName>
    <alternativeName>
        <fullName evidence="2">Required for meiotic nuclear division protein 11</fullName>
    </alternativeName>
</protein>
<feature type="domain" description="GATOR1 complex protein NPRL3 C-terminal HTH" evidence="5">
    <location>
        <begin position="741"/>
        <end position="801"/>
    </location>
</feature>
<name>A0A2G8SNU2_9APHY</name>
<dbReference type="GO" id="GO:0038202">
    <property type="term" value="P:TORC1 signaling"/>
    <property type="evidence" value="ECO:0007669"/>
    <property type="project" value="TreeGrafter"/>
</dbReference>
<dbReference type="Pfam" id="PF03666">
    <property type="entry name" value="NPR3"/>
    <property type="match status" value="1"/>
</dbReference>
<dbReference type="PANTHER" id="PTHR13153:SF5">
    <property type="entry name" value="GATOR COMPLEX PROTEIN NPRL3"/>
    <property type="match status" value="1"/>
</dbReference>
<feature type="chain" id="PRO_5013708305" description="Nitrogen permease regulator 3" evidence="4">
    <location>
        <begin position="18"/>
        <end position="808"/>
    </location>
</feature>
<feature type="compositionally biased region" description="Acidic residues" evidence="3">
    <location>
        <begin position="674"/>
        <end position="688"/>
    </location>
</feature>
<feature type="compositionally biased region" description="Basic and acidic residues" evidence="3">
    <location>
        <begin position="606"/>
        <end position="627"/>
    </location>
</feature>
<evidence type="ECO:0000256" key="4">
    <source>
        <dbReference type="SAM" id="SignalP"/>
    </source>
</evidence>
<feature type="region of interest" description="Disordered" evidence="3">
    <location>
        <begin position="31"/>
        <end position="73"/>
    </location>
</feature>
<feature type="region of interest" description="Disordered" evidence="3">
    <location>
        <begin position="188"/>
        <end position="230"/>
    </location>
</feature>
<accession>A0A2G8SNU2</accession>
<comment type="similarity">
    <text evidence="1 2">Belongs to the NPR3 family.</text>
</comment>
<gene>
    <name evidence="6" type="ORF">GSI_02162</name>
</gene>
<dbReference type="GO" id="GO:1990130">
    <property type="term" value="C:GATOR1 complex"/>
    <property type="evidence" value="ECO:0007669"/>
    <property type="project" value="TreeGrafter"/>
</dbReference>
<feature type="compositionally biased region" description="Basic and acidic residues" evidence="3">
    <location>
        <begin position="110"/>
        <end position="121"/>
    </location>
</feature>
<evidence type="ECO:0000256" key="2">
    <source>
        <dbReference type="RuleBase" id="RU368069"/>
    </source>
</evidence>
<evidence type="ECO:0000256" key="1">
    <source>
        <dbReference type="ARBA" id="ARBA00010546"/>
    </source>
</evidence>
<evidence type="ECO:0000313" key="6">
    <source>
        <dbReference type="EMBL" id="PIL35435.1"/>
    </source>
</evidence>
<dbReference type="EMBL" id="AYKW01000003">
    <property type="protein sequence ID" value="PIL35435.1"/>
    <property type="molecule type" value="Genomic_DNA"/>
</dbReference>
<dbReference type="InterPro" id="IPR056603">
    <property type="entry name" value="HTH_NPRL3"/>
</dbReference>
<evidence type="ECO:0000259" key="5">
    <source>
        <dbReference type="Pfam" id="PF24064"/>
    </source>
</evidence>
<dbReference type="Proteomes" id="UP000230002">
    <property type="component" value="Unassembled WGS sequence"/>
</dbReference>
<proteinExistence type="inferred from homology"/>
<feature type="compositionally biased region" description="Polar residues" evidence="3">
    <location>
        <begin position="96"/>
        <end position="108"/>
    </location>
</feature>
<dbReference type="InterPro" id="IPR005365">
    <property type="entry name" value="Npr3"/>
</dbReference>
<dbReference type="AlphaFoldDB" id="A0A2G8SNU2"/>
<comment type="subcellular location">
    <subcellularLocation>
        <location evidence="2">Vacuole membrane</location>
        <topology evidence="2">Peripheral membrane protein</topology>
    </subcellularLocation>
</comment>
<feature type="compositionally biased region" description="Basic and acidic residues" evidence="3">
    <location>
        <begin position="689"/>
        <end position="701"/>
    </location>
</feature>
<dbReference type="STRING" id="1077348.A0A2G8SNU2"/>
<dbReference type="GO" id="GO:0034198">
    <property type="term" value="P:cellular response to amino acid starvation"/>
    <property type="evidence" value="ECO:0007669"/>
    <property type="project" value="TreeGrafter"/>
</dbReference>
<dbReference type="PANTHER" id="PTHR13153">
    <property type="entry name" value="CGTHBA PROTEIN -14 GENE PROTEIN"/>
    <property type="match status" value="1"/>
</dbReference>
<keyword evidence="2 4" id="KW-0732">Signal</keyword>
<feature type="compositionally biased region" description="Basic and acidic residues" evidence="3">
    <location>
        <begin position="199"/>
        <end position="218"/>
    </location>
</feature>
<dbReference type="GO" id="GO:0005774">
    <property type="term" value="C:vacuolar membrane"/>
    <property type="evidence" value="ECO:0007669"/>
    <property type="project" value="UniProtKB-SubCell"/>
</dbReference>
<organism evidence="6 7">
    <name type="scientific">Ganoderma sinense ZZ0214-1</name>
    <dbReference type="NCBI Taxonomy" id="1077348"/>
    <lineage>
        <taxon>Eukaryota</taxon>
        <taxon>Fungi</taxon>
        <taxon>Dikarya</taxon>
        <taxon>Basidiomycota</taxon>
        <taxon>Agaricomycotina</taxon>
        <taxon>Agaricomycetes</taxon>
        <taxon>Polyporales</taxon>
        <taxon>Polyporaceae</taxon>
        <taxon>Ganoderma</taxon>
    </lineage>
</organism>
<feature type="compositionally biased region" description="Basic residues" evidence="3">
    <location>
        <begin position="591"/>
        <end position="605"/>
    </location>
</feature>
<reference evidence="6 7" key="1">
    <citation type="journal article" date="2015" name="Sci. Rep.">
        <title>Chromosome-level genome map provides insights into diverse defense mechanisms in the medicinal fungus Ganoderma sinense.</title>
        <authorList>
            <person name="Zhu Y."/>
            <person name="Xu J."/>
            <person name="Sun C."/>
            <person name="Zhou S."/>
            <person name="Xu H."/>
            <person name="Nelson D.R."/>
            <person name="Qian J."/>
            <person name="Song J."/>
            <person name="Luo H."/>
            <person name="Xiang L."/>
            <person name="Li Y."/>
            <person name="Xu Z."/>
            <person name="Ji A."/>
            <person name="Wang L."/>
            <person name="Lu S."/>
            <person name="Hayward A."/>
            <person name="Sun W."/>
            <person name="Li X."/>
            <person name="Schwartz D.C."/>
            <person name="Wang Y."/>
            <person name="Chen S."/>
        </authorList>
    </citation>
    <scope>NUCLEOTIDE SEQUENCE [LARGE SCALE GENOMIC DNA]</scope>
    <source>
        <strain evidence="6 7">ZZ0214-1</strain>
    </source>
</reference>
<feature type="region of interest" description="Disordered" evidence="3">
    <location>
        <begin position="92"/>
        <end position="128"/>
    </location>
</feature>
<keyword evidence="2" id="KW-0469">Meiosis</keyword>
<keyword evidence="7" id="KW-1185">Reference proteome</keyword>
<dbReference type="OrthoDB" id="18648at2759"/>
<feature type="signal peptide" evidence="4">
    <location>
        <begin position="1"/>
        <end position="17"/>
    </location>
</feature>
<feature type="compositionally biased region" description="Basic and acidic residues" evidence="3">
    <location>
        <begin position="655"/>
        <end position="673"/>
    </location>
</feature>
<dbReference type="GO" id="GO:0051321">
    <property type="term" value="P:meiotic cell cycle"/>
    <property type="evidence" value="ECO:0007669"/>
    <property type="project" value="UniProtKB-UniRule"/>
</dbReference>
<evidence type="ECO:0000256" key="3">
    <source>
        <dbReference type="SAM" id="MobiDB-lite"/>
    </source>
</evidence>
<dbReference type="Pfam" id="PF24064">
    <property type="entry name" value="HTH_NPRL3"/>
    <property type="match status" value="1"/>
</dbReference>
<evidence type="ECO:0000313" key="7">
    <source>
        <dbReference type="Proteomes" id="UP000230002"/>
    </source>
</evidence>
<dbReference type="GO" id="GO:1904262">
    <property type="term" value="P:negative regulation of TORC1 signaling"/>
    <property type="evidence" value="ECO:0007669"/>
    <property type="project" value="TreeGrafter"/>
</dbReference>
<comment type="function">
    <text evidence="2">Mediates inactivation of the TORC1 complex in response to amino acid starvation. Required for meiotic nuclear division.</text>
</comment>